<keyword evidence="1" id="KW-1133">Transmembrane helix</keyword>
<comment type="caution">
    <text evidence="2">The sequence shown here is derived from an EMBL/GenBank/DDBJ whole genome shotgun (WGS) entry which is preliminary data.</text>
</comment>
<accession>X0TBD1</accession>
<feature type="transmembrane region" description="Helical" evidence="1">
    <location>
        <begin position="107"/>
        <end position="127"/>
    </location>
</feature>
<feature type="non-terminal residue" evidence="2">
    <location>
        <position position="1"/>
    </location>
</feature>
<gene>
    <name evidence="2" type="ORF">S01H1_06986</name>
</gene>
<proteinExistence type="predicted"/>
<reference evidence="2" key="1">
    <citation type="journal article" date="2014" name="Front. Microbiol.">
        <title>High frequency of phylogenetically diverse reductive dehalogenase-homologous genes in deep subseafloor sedimentary metagenomes.</title>
        <authorList>
            <person name="Kawai M."/>
            <person name="Futagami T."/>
            <person name="Toyoda A."/>
            <person name="Takaki Y."/>
            <person name="Nishi S."/>
            <person name="Hori S."/>
            <person name="Arai W."/>
            <person name="Tsubouchi T."/>
            <person name="Morono Y."/>
            <person name="Uchiyama I."/>
            <person name="Ito T."/>
            <person name="Fujiyama A."/>
            <person name="Inagaki F."/>
            <person name="Takami H."/>
        </authorList>
    </citation>
    <scope>NUCLEOTIDE SEQUENCE</scope>
    <source>
        <strain evidence="2">Expedition CK06-06</strain>
    </source>
</reference>
<evidence type="ECO:0000256" key="1">
    <source>
        <dbReference type="SAM" id="Phobius"/>
    </source>
</evidence>
<dbReference type="EMBL" id="BARS01003604">
    <property type="protein sequence ID" value="GAF84626.1"/>
    <property type="molecule type" value="Genomic_DNA"/>
</dbReference>
<protein>
    <submittedName>
        <fullName evidence="2">Uncharacterized protein</fullName>
    </submittedName>
</protein>
<keyword evidence="1" id="KW-0472">Membrane</keyword>
<organism evidence="2">
    <name type="scientific">marine sediment metagenome</name>
    <dbReference type="NCBI Taxonomy" id="412755"/>
    <lineage>
        <taxon>unclassified sequences</taxon>
        <taxon>metagenomes</taxon>
        <taxon>ecological metagenomes</taxon>
    </lineage>
</organism>
<sequence>DIKTVSMGETEKVLTVMTMSTDGVETIEGTISEDDYHELELTITELSDFLNENMKEYWQDFKVDESEQEEIAQALEATITKIGEVMPDLPSINIRELLKKLFKISKFPYCLFDASTIISMGVGRSLIPNYYYETFMGVMLRPIFIKYIFGFTSIMHLNIIPPRLEYCNRLGVHRLTTFGFIGFYMSIRDIGVDMPVGLQLILGRAFIVMGPDFP</sequence>
<keyword evidence="1" id="KW-0812">Transmembrane</keyword>
<feature type="transmembrane region" description="Helical" evidence="1">
    <location>
        <begin position="139"/>
        <end position="160"/>
    </location>
</feature>
<evidence type="ECO:0000313" key="2">
    <source>
        <dbReference type="EMBL" id="GAF84626.1"/>
    </source>
</evidence>
<name>X0TBD1_9ZZZZ</name>
<dbReference type="AlphaFoldDB" id="X0TBD1"/>